<keyword evidence="12" id="KW-0521">NADP</keyword>
<dbReference type="GO" id="GO:0009086">
    <property type="term" value="P:methionine biosynthetic process"/>
    <property type="evidence" value="ECO:0007669"/>
    <property type="project" value="UniProtKB-KW"/>
</dbReference>
<evidence type="ECO:0000256" key="5">
    <source>
        <dbReference type="ARBA" id="ARBA00013376"/>
    </source>
</evidence>
<evidence type="ECO:0000256" key="7">
    <source>
        <dbReference type="ARBA" id="ARBA00022697"/>
    </source>
</evidence>
<dbReference type="GO" id="GO:0009088">
    <property type="term" value="P:threonine biosynthetic process"/>
    <property type="evidence" value="ECO:0007669"/>
    <property type="project" value="UniProtKB-UniPathway"/>
</dbReference>
<comment type="catalytic activity">
    <reaction evidence="11">
        <text>L-homoserine + NADP(+) = L-aspartate 4-semialdehyde + NADPH + H(+)</text>
        <dbReference type="Rhea" id="RHEA:15761"/>
        <dbReference type="ChEBI" id="CHEBI:15378"/>
        <dbReference type="ChEBI" id="CHEBI:57476"/>
        <dbReference type="ChEBI" id="CHEBI:57783"/>
        <dbReference type="ChEBI" id="CHEBI:58349"/>
        <dbReference type="ChEBI" id="CHEBI:537519"/>
        <dbReference type="EC" id="1.1.1.3"/>
    </reaction>
    <physiologicalReaction direction="right-to-left" evidence="11">
        <dbReference type="Rhea" id="RHEA:15763"/>
    </physiologicalReaction>
</comment>
<evidence type="ECO:0000313" key="17">
    <source>
        <dbReference type="Proteomes" id="UP000681343"/>
    </source>
</evidence>
<evidence type="ECO:0000256" key="2">
    <source>
        <dbReference type="ARBA" id="ARBA00005062"/>
    </source>
</evidence>
<dbReference type="SUPFAM" id="SSF55347">
    <property type="entry name" value="Glyceraldehyde-3-phosphate dehydrogenase-like, C-terminal domain"/>
    <property type="match status" value="1"/>
</dbReference>
<dbReference type="NCBIfam" id="NF004976">
    <property type="entry name" value="PRK06349.1"/>
    <property type="match status" value="1"/>
</dbReference>
<comment type="similarity">
    <text evidence="3 13">Belongs to the homoserine dehydrogenase family.</text>
</comment>
<dbReference type="InterPro" id="IPR001342">
    <property type="entry name" value="HDH_cat"/>
</dbReference>
<evidence type="ECO:0000256" key="13">
    <source>
        <dbReference type="RuleBase" id="RU004171"/>
    </source>
</evidence>
<evidence type="ECO:0000256" key="10">
    <source>
        <dbReference type="ARBA" id="ARBA00023167"/>
    </source>
</evidence>
<dbReference type="PANTHER" id="PTHR43331">
    <property type="entry name" value="HOMOSERINE DEHYDROGENASE"/>
    <property type="match status" value="1"/>
</dbReference>
<evidence type="ECO:0000256" key="6">
    <source>
        <dbReference type="ARBA" id="ARBA00022605"/>
    </source>
</evidence>
<evidence type="ECO:0000259" key="15">
    <source>
        <dbReference type="Pfam" id="PF03447"/>
    </source>
</evidence>
<dbReference type="Pfam" id="PF03447">
    <property type="entry name" value="NAD_binding_3"/>
    <property type="match status" value="1"/>
</dbReference>
<comment type="pathway">
    <text evidence="1 12">Amino-acid biosynthesis; L-threonine biosynthesis; L-threonine from L-aspartate: step 3/5.</text>
</comment>
<proteinExistence type="inferred from homology"/>
<evidence type="ECO:0000259" key="14">
    <source>
        <dbReference type="Pfam" id="PF00742"/>
    </source>
</evidence>
<comment type="pathway">
    <text evidence="2 12">Amino-acid biosynthesis; L-methionine biosynthesis via de novo pathway; L-homoserine from L-aspartate: step 3/3.</text>
</comment>
<evidence type="ECO:0000256" key="11">
    <source>
        <dbReference type="ARBA" id="ARBA00048841"/>
    </source>
</evidence>
<dbReference type="PROSITE" id="PS01042">
    <property type="entry name" value="HOMOSER_DHGENASE"/>
    <property type="match status" value="1"/>
</dbReference>
<keyword evidence="7 12" id="KW-0791">Threonine biosynthesis</keyword>
<sequence length="379" mass="40336">MNIGLLGCGVVGGGILDFCAGREDLTVTKVLVRRPRPDLGALAVTDIADIVNDEAIGIVAEVMGGLHPAYEYICAAMKAGKHVVTANKAVISAYYPELTGLARECGVSLRCTAAVGGGIPWLTNLERCKRLDSICELGGIMNGTTNFIMDAMHASPVSFPEILKQAQELGYAEADPSADIDGDDVRRKLTISANIAFDALVQEEDIPMFGIRTVTDGDIRAFKAHGFVCKLLATAKAAEGGVCAFIEPTLVDSHDLEAAVPKNFNLITYCGEKVGRHSFFGQGAGRYPTAFNAVEDCLDIVAGKPGFYTQAMKPAPVLCGGEAHPYYVRTACPDAFLQSVTVEHWGDGVVTACVSVEEMLRWGRAQLDKDPGCFLAGIR</sequence>
<keyword evidence="6 12" id="KW-0028">Amino-acid biosynthesis</keyword>
<evidence type="ECO:0000256" key="12">
    <source>
        <dbReference type="RuleBase" id="RU000579"/>
    </source>
</evidence>
<dbReference type="GO" id="GO:0004412">
    <property type="term" value="F:homoserine dehydrogenase activity"/>
    <property type="evidence" value="ECO:0007669"/>
    <property type="project" value="UniProtKB-EC"/>
</dbReference>
<evidence type="ECO:0000256" key="4">
    <source>
        <dbReference type="ARBA" id="ARBA00013213"/>
    </source>
</evidence>
<dbReference type="PANTHER" id="PTHR43331:SF1">
    <property type="entry name" value="HOMOSERINE DEHYDROGENASE"/>
    <property type="match status" value="1"/>
</dbReference>
<accession>A0A810PRB0</accession>
<dbReference type="GO" id="GO:0050661">
    <property type="term" value="F:NADP binding"/>
    <property type="evidence" value="ECO:0007669"/>
    <property type="project" value="InterPro"/>
</dbReference>
<dbReference type="Proteomes" id="UP000681343">
    <property type="component" value="Chromosome"/>
</dbReference>
<feature type="domain" description="Aspartate/homoserine dehydrogenase NAD-binding" evidence="15">
    <location>
        <begin position="7"/>
        <end position="109"/>
    </location>
</feature>
<name>A0A810PRB0_9FIRM</name>
<evidence type="ECO:0000256" key="3">
    <source>
        <dbReference type="ARBA" id="ARBA00006753"/>
    </source>
</evidence>
<keyword evidence="10 12" id="KW-0486">Methionine biosynthesis</keyword>
<evidence type="ECO:0000256" key="1">
    <source>
        <dbReference type="ARBA" id="ARBA00005056"/>
    </source>
</evidence>
<dbReference type="UniPathway" id="UPA00051">
    <property type="reaction ID" value="UER00465"/>
</dbReference>
<dbReference type="InterPro" id="IPR036291">
    <property type="entry name" value="NAD(P)-bd_dom_sf"/>
</dbReference>
<dbReference type="AlphaFoldDB" id="A0A810PRB0"/>
<dbReference type="InterPro" id="IPR019811">
    <property type="entry name" value="HDH_CS"/>
</dbReference>
<dbReference type="EMBL" id="AP023415">
    <property type="protein sequence ID" value="BCK79189.1"/>
    <property type="molecule type" value="Genomic_DNA"/>
</dbReference>
<protein>
    <recommendedName>
        <fullName evidence="5 12">Homoserine dehydrogenase</fullName>
        <ecNumber evidence="4 12">1.1.1.3</ecNumber>
    </recommendedName>
</protein>
<dbReference type="Pfam" id="PF00742">
    <property type="entry name" value="Homoserine_dh"/>
    <property type="match status" value="1"/>
</dbReference>
<dbReference type="RefSeq" id="WP_212820470.1">
    <property type="nucleotide sequence ID" value="NZ_AP023415.1"/>
</dbReference>
<dbReference type="KEGG" id="vfa:MM35RIKEN_13810"/>
<organism evidence="16 17">
    <name type="scientific">Vescimonas fastidiosa</name>
    <dbReference type="NCBI Taxonomy" id="2714353"/>
    <lineage>
        <taxon>Bacteria</taxon>
        <taxon>Bacillati</taxon>
        <taxon>Bacillota</taxon>
        <taxon>Clostridia</taxon>
        <taxon>Eubacteriales</taxon>
        <taxon>Oscillospiraceae</taxon>
        <taxon>Vescimonas</taxon>
    </lineage>
</organism>
<dbReference type="FunFam" id="3.30.360.10:FF:000005">
    <property type="entry name" value="Homoserine dehydrogenase"/>
    <property type="match status" value="1"/>
</dbReference>
<keyword evidence="17" id="KW-1185">Reference proteome</keyword>
<feature type="domain" description="Homoserine dehydrogenase catalytic" evidence="14">
    <location>
        <begin position="120"/>
        <end position="298"/>
    </location>
</feature>
<evidence type="ECO:0000313" key="16">
    <source>
        <dbReference type="EMBL" id="BCK79189.1"/>
    </source>
</evidence>
<evidence type="ECO:0000256" key="8">
    <source>
        <dbReference type="ARBA" id="ARBA00023002"/>
    </source>
</evidence>
<dbReference type="UniPathway" id="UPA00050">
    <property type="reaction ID" value="UER00063"/>
</dbReference>
<keyword evidence="8 12" id="KW-0560">Oxidoreductase</keyword>
<evidence type="ECO:0000256" key="9">
    <source>
        <dbReference type="ARBA" id="ARBA00023053"/>
    </source>
</evidence>
<dbReference type="Gene3D" id="3.40.50.720">
    <property type="entry name" value="NAD(P)-binding Rossmann-like Domain"/>
    <property type="match status" value="1"/>
</dbReference>
<keyword evidence="9" id="KW-0915">Sodium</keyword>
<dbReference type="Gene3D" id="3.30.360.10">
    <property type="entry name" value="Dihydrodipicolinate Reductase, domain 2"/>
    <property type="match status" value="1"/>
</dbReference>
<reference evidence="16" key="1">
    <citation type="submission" date="2020-09" db="EMBL/GenBank/DDBJ databases">
        <title>New species isolated from human feces.</title>
        <authorList>
            <person name="Kitahara M."/>
            <person name="Shigeno Y."/>
            <person name="Shime M."/>
            <person name="Matsumoto Y."/>
            <person name="Nakamura S."/>
            <person name="Motooka D."/>
            <person name="Fukuoka S."/>
            <person name="Nishikawa H."/>
            <person name="Benno Y."/>
        </authorList>
    </citation>
    <scope>NUCLEOTIDE SEQUENCE</scope>
    <source>
        <strain evidence="16">MM35</strain>
    </source>
</reference>
<gene>
    <name evidence="16" type="ORF">MM35RIKEN_13810</name>
</gene>
<dbReference type="EC" id="1.1.1.3" evidence="4 12"/>
<dbReference type="InterPro" id="IPR005106">
    <property type="entry name" value="Asp/hSer_DH_NAD-bd"/>
</dbReference>
<dbReference type="SUPFAM" id="SSF51735">
    <property type="entry name" value="NAD(P)-binding Rossmann-fold domains"/>
    <property type="match status" value="1"/>
</dbReference>